<name>A0ABC8S4A0_9AQUA</name>
<sequence>MACGRKGESGEEIEEERTAWMRNQEVEKWERQQENEANVDTETTEVTEAAEEVKGGLFGR</sequence>
<feature type="region of interest" description="Disordered" evidence="1">
    <location>
        <begin position="28"/>
        <end position="60"/>
    </location>
</feature>
<dbReference type="EMBL" id="CAUOFW020002192">
    <property type="protein sequence ID" value="CAK9152046.1"/>
    <property type="molecule type" value="Genomic_DNA"/>
</dbReference>
<accession>A0ABC8S4A0</accession>
<keyword evidence="3" id="KW-1185">Reference proteome</keyword>
<dbReference type="Proteomes" id="UP001642360">
    <property type="component" value="Unassembled WGS sequence"/>
</dbReference>
<evidence type="ECO:0000256" key="1">
    <source>
        <dbReference type="SAM" id="MobiDB-lite"/>
    </source>
</evidence>
<dbReference type="AlphaFoldDB" id="A0ABC8S4A0"/>
<organism evidence="2 3">
    <name type="scientific">Ilex paraguariensis</name>
    <name type="common">yerba mate</name>
    <dbReference type="NCBI Taxonomy" id="185542"/>
    <lineage>
        <taxon>Eukaryota</taxon>
        <taxon>Viridiplantae</taxon>
        <taxon>Streptophyta</taxon>
        <taxon>Embryophyta</taxon>
        <taxon>Tracheophyta</taxon>
        <taxon>Spermatophyta</taxon>
        <taxon>Magnoliopsida</taxon>
        <taxon>eudicotyledons</taxon>
        <taxon>Gunneridae</taxon>
        <taxon>Pentapetalae</taxon>
        <taxon>asterids</taxon>
        <taxon>campanulids</taxon>
        <taxon>Aquifoliales</taxon>
        <taxon>Aquifoliaceae</taxon>
        <taxon>Ilex</taxon>
    </lineage>
</organism>
<evidence type="ECO:0000313" key="2">
    <source>
        <dbReference type="EMBL" id="CAK9152046.1"/>
    </source>
</evidence>
<comment type="caution">
    <text evidence="2">The sequence shown here is derived from an EMBL/GenBank/DDBJ whole genome shotgun (WGS) entry which is preliminary data.</text>
</comment>
<reference evidence="2 3" key="1">
    <citation type="submission" date="2024-02" db="EMBL/GenBank/DDBJ databases">
        <authorList>
            <person name="Vignale AGUSTIN F."/>
            <person name="Sosa J E."/>
            <person name="Modenutti C."/>
        </authorList>
    </citation>
    <scope>NUCLEOTIDE SEQUENCE [LARGE SCALE GENOMIC DNA]</scope>
</reference>
<proteinExistence type="predicted"/>
<gene>
    <name evidence="2" type="ORF">ILEXP_LOCUS20222</name>
</gene>
<protein>
    <submittedName>
        <fullName evidence="2">Uncharacterized protein</fullName>
    </submittedName>
</protein>
<evidence type="ECO:0000313" key="3">
    <source>
        <dbReference type="Proteomes" id="UP001642360"/>
    </source>
</evidence>
<feature type="compositionally biased region" description="Acidic residues" evidence="1">
    <location>
        <begin position="37"/>
        <end position="50"/>
    </location>
</feature>